<dbReference type="InterPro" id="IPR020549">
    <property type="entry name" value="YbeY_CS"/>
</dbReference>
<feature type="binding site" evidence="9">
    <location>
        <position position="129"/>
    </location>
    <ligand>
        <name>Zn(2+)</name>
        <dbReference type="ChEBI" id="CHEBI:29105"/>
        <note>catalytic</note>
    </ligand>
</feature>
<reference evidence="11 13" key="2">
    <citation type="submission" date="2016-10" db="EMBL/GenBank/DDBJ databases">
        <authorList>
            <person name="de Groot N.N."/>
        </authorList>
    </citation>
    <scope>NUCLEOTIDE SEQUENCE [LARGE SCALE GENOMIC DNA]</scope>
    <source>
        <strain evidence="11 13">DSM 2895</strain>
    </source>
</reference>
<dbReference type="Gene3D" id="3.40.390.30">
    <property type="entry name" value="Metalloproteases ('zincins'), catalytic domain"/>
    <property type="match status" value="1"/>
</dbReference>
<evidence type="ECO:0000256" key="8">
    <source>
        <dbReference type="ARBA" id="ARBA00022833"/>
    </source>
</evidence>
<comment type="subcellular location">
    <subcellularLocation>
        <location evidence="9">Cytoplasm</location>
    </subcellularLocation>
</comment>
<proteinExistence type="inferred from homology"/>
<gene>
    <name evidence="9" type="primary">ybeY</name>
    <name evidence="10" type="ORF">AF333_07915</name>
    <name evidence="11" type="ORF">SAMN04487909_106191</name>
</gene>
<dbReference type="OrthoDB" id="9807740at2"/>
<dbReference type="GO" id="GO:0005737">
    <property type="term" value="C:cytoplasm"/>
    <property type="evidence" value="ECO:0007669"/>
    <property type="project" value="UniProtKB-SubCell"/>
</dbReference>
<accession>A0A0D1V7A2</accession>
<keyword evidence="9" id="KW-0963">Cytoplasm</keyword>
<dbReference type="GO" id="GO:0004521">
    <property type="term" value="F:RNA endonuclease activity"/>
    <property type="evidence" value="ECO:0007669"/>
    <property type="project" value="UniProtKB-UniRule"/>
</dbReference>
<dbReference type="GO" id="GO:0008270">
    <property type="term" value="F:zinc ion binding"/>
    <property type="evidence" value="ECO:0007669"/>
    <property type="project" value="UniProtKB-UniRule"/>
</dbReference>
<dbReference type="Pfam" id="PF02130">
    <property type="entry name" value="YbeY"/>
    <property type="match status" value="1"/>
</dbReference>
<keyword evidence="7 9" id="KW-0378">Hydrolase</keyword>
<comment type="cofactor">
    <cofactor evidence="9">
        <name>Zn(2+)</name>
        <dbReference type="ChEBI" id="CHEBI:29105"/>
    </cofactor>
    <text evidence="9">Binds 1 zinc ion.</text>
</comment>
<protein>
    <recommendedName>
        <fullName evidence="9">Endoribonuclease YbeY</fullName>
        <ecNumber evidence="9">3.1.-.-</ecNumber>
    </recommendedName>
</protein>
<evidence type="ECO:0000256" key="5">
    <source>
        <dbReference type="ARBA" id="ARBA00022723"/>
    </source>
</evidence>
<feature type="binding site" evidence="9">
    <location>
        <position position="125"/>
    </location>
    <ligand>
        <name>Zn(2+)</name>
        <dbReference type="ChEBI" id="CHEBI:29105"/>
        <note>catalytic</note>
    </ligand>
</feature>
<evidence type="ECO:0000256" key="9">
    <source>
        <dbReference type="HAMAP-Rule" id="MF_00009"/>
    </source>
</evidence>
<comment type="similarity">
    <text evidence="1 9">Belongs to the endoribonuclease YbeY family.</text>
</comment>
<evidence type="ECO:0000313" key="12">
    <source>
        <dbReference type="Proteomes" id="UP000037269"/>
    </source>
</evidence>
<keyword evidence="4 9" id="KW-0540">Nuclease</keyword>
<dbReference type="AlphaFoldDB" id="A0A0D1V7A2"/>
<evidence type="ECO:0000256" key="4">
    <source>
        <dbReference type="ARBA" id="ARBA00022722"/>
    </source>
</evidence>
<dbReference type="InterPro" id="IPR002036">
    <property type="entry name" value="YbeY"/>
</dbReference>
<dbReference type="PATRIC" id="fig|47500.12.peg.5260"/>
<evidence type="ECO:0000256" key="3">
    <source>
        <dbReference type="ARBA" id="ARBA00022552"/>
    </source>
</evidence>
<dbReference type="PANTHER" id="PTHR46986:SF1">
    <property type="entry name" value="ENDORIBONUCLEASE YBEY, CHLOROPLASTIC"/>
    <property type="match status" value="1"/>
</dbReference>
<keyword evidence="8 9" id="KW-0862">Zinc</keyword>
<reference evidence="10 12" key="1">
    <citation type="submission" date="2015-07" db="EMBL/GenBank/DDBJ databases">
        <title>Fjat-14205 dsm 2895.</title>
        <authorList>
            <person name="Liu B."/>
            <person name="Wang J."/>
            <person name="Zhu Y."/>
            <person name="Liu G."/>
            <person name="Chen Q."/>
            <person name="Chen Z."/>
            <person name="Lan J."/>
            <person name="Che J."/>
            <person name="Ge C."/>
            <person name="Shi H."/>
            <person name="Pan Z."/>
            <person name="Liu X."/>
        </authorList>
    </citation>
    <scope>NUCLEOTIDE SEQUENCE [LARGE SCALE GENOMIC DNA]</scope>
    <source>
        <strain evidence="10 12">DSM 2895</strain>
    </source>
</reference>
<keyword evidence="6 9" id="KW-0255">Endonuclease</keyword>
<evidence type="ECO:0000256" key="2">
    <source>
        <dbReference type="ARBA" id="ARBA00022517"/>
    </source>
</evidence>
<dbReference type="HAMAP" id="MF_00009">
    <property type="entry name" value="Endoribonucl_YbeY"/>
    <property type="match status" value="1"/>
</dbReference>
<dbReference type="EMBL" id="LGUG01000004">
    <property type="protein sequence ID" value="KON95423.1"/>
    <property type="molecule type" value="Genomic_DNA"/>
</dbReference>
<keyword evidence="2 9" id="KW-0690">Ribosome biogenesis</keyword>
<keyword evidence="3 9" id="KW-0698">rRNA processing</keyword>
<dbReference type="GeneID" id="42305121"/>
<dbReference type="NCBIfam" id="TIGR00043">
    <property type="entry name" value="rRNA maturation RNase YbeY"/>
    <property type="match status" value="1"/>
</dbReference>
<dbReference type="EMBL" id="FNED01000006">
    <property type="protein sequence ID" value="SDI69302.1"/>
    <property type="molecule type" value="Genomic_DNA"/>
</dbReference>
<dbReference type="SUPFAM" id="SSF55486">
    <property type="entry name" value="Metalloproteases ('zincins'), catalytic domain"/>
    <property type="match status" value="1"/>
</dbReference>
<evidence type="ECO:0000256" key="6">
    <source>
        <dbReference type="ARBA" id="ARBA00022759"/>
    </source>
</evidence>
<feature type="binding site" evidence="9">
    <location>
        <position position="135"/>
    </location>
    <ligand>
        <name>Zn(2+)</name>
        <dbReference type="ChEBI" id="CHEBI:29105"/>
        <note>catalytic</note>
    </ligand>
</feature>
<name>A0A0D1V7A2_ANEMI</name>
<dbReference type="STRING" id="47500.AF333_07915"/>
<evidence type="ECO:0000256" key="7">
    <source>
        <dbReference type="ARBA" id="ARBA00022801"/>
    </source>
</evidence>
<evidence type="ECO:0000313" key="13">
    <source>
        <dbReference type="Proteomes" id="UP000182836"/>
    </source>
</evidence>
<dbReference type="PANTHER" id="PTHR46986">
    <property type="entry name" value="ENDORIBONUCLEASE YBEY, CHLOROPLASTIC"/>
    <property type="match status" value="1"/>
</dbReference>
<organism evidence="10 12">
    <name type="scientific">Aneurinibacillus migulanus</name>
    <name type="common">Bacillus migulanus</name>
    <dbReference type="NCBI Taxonomy" id="47500"/>
    <lineage>
        <taxon>Bacteria</taxon>
        <taxon>Bacillati</taxon>
        <taxon>Bacillota</taxon>
        <taxon>Bacilli</taxon>
        <taxon>Bacillales</taxon>
        <taxon>Paenibacillaceae</taxon>
        <taxon>Aneurinibacillus group</taxon>
        <taxon>Aneurinibacillus</taxon>
    </lineage>
</organism>
<evidence type="ECO:0000256" key="1">
    <source>
        <dbReference type="ARBA" id="ARBA00010875"/>
    </source>
</evidence>
<keyword evidence="5 9" id="KW-0479">Metal-binding</keyword>
<sequence>MSIEIEFIQEYEPELSEELLALLRQVLEEAARTEEVEGELTVTFVDNERIHELNREYRGIDRPTDVLSFAMNEEGEEEMEIFLDEEMDDMPNMLGDVIISIPKAQEQAKEYGHSFEREMGFLAVHGFLHLNGYDHETEAEEREMFGRQEEILNRVRLTRE</sequence>
<dbReference type="GO" id="GO:0004222">
    <property type="term" value="F:metalloendopeptidase activity"/>
    <property type="evidence" value="ECO:0007669"/>
    <property type="project" value="InterPro"/>
</dbReference>
<dbReference type="PROSITE" id="PS01306">
    <property type="entry name" value="UPF0054"/>
    <property type="match status" value="1"/>
</dbReference>
<dbReference type="GO" id="GO:0006364">
    <property type="term" value="P:rRNA processing"/>
    <property type="evidence" value="ECO:0007669"/>
    <property type="project" value="UniProtKB-UniRule"/>
</dbReference>
<dbReference type="Proteomes" id="UP000037269">
    <property type="component" value="Unassembled WGS sequence"/>
</dbReference>
<dbReference type="RefSeq" id="WP_043065611.1">
    <property type="nucleotide sequence ID" value="NZ_BJOA01000022.1"/>
</dbReference>
<evidence type="ECO:0000313" key="10">
    <source>
        <dbReference type="EMBL" id="KON95423.1"/>
    </source>
</evidence>
<dbReference type="EC" id="3.1.-.-" evidence="9"/>
<evidence type="ECO:0000313" key="11">
    <source>
        <dbReference type="EMBL" id="SDI69302.1"/>
    </source>
</evidence>
<keyword evidence="12" id="KW-1185">Reference proteome</keyword>
<dbReference type="InterPro" id="IPR023091">
    <property type="entry name" value="MetalPrtase_cat_dom_sf_prd"/>
</dbReference>
<comment type="function">
    <text evidence="9">Single strand-specific metallo-endoribonuclease involved in late-stage 70S ribosome quality control and in maturation of the 3' terminus of the 16S rRNA.</text>
</comment>
<dbReference type="Proteomes" id="UP000182836">
    <property type="component" value="Unassembled WGS sequence"/>
</dbReference>